<dbReference type="Proteomes" id="UP000292648">
    <property type="component" value="Unassembled WGS sequence"/>
</dbReference>
<dbReference type="GO" id="GO:0003995">
    <property type="term" value="F:acyl-CoA dehydrogenase activity"/>
    <property type="evidence" value="ECO:0007669"/>
    <property type="project" value="TreeGrafter"/>
</dbReference>
<accession>A0A4Q9Y850</accession>
<evidence type="ECO:0000313" key="2">
    <source>
        <dbReference type="EMBL" id="TBX52727.1"/>
    </source>
</evidence>
<dbReference type="SUPFAM" id="SSF52467">
    <property type="entry name" value="DHS-like NAD/FAD-binding domain"/>
    <property type="match status" value="1"/>
</dbReference>
<reference evidence="2 3" key="1">
    <citation type="submission" date="2019-01" db="EMBL/GenBank/DDBJ databases">
        <title>Draft genome sequence of Lactobacillus paraplantarum OSY-TC318, a Producer of the novel lantibiotic Paraplantaracin TC318.</title>
        <authorList>
            <person name="Hussein W.E."/>
            <person name="Huang E."/>
            <person name="Yousef A.E."/>
        </authorList>
    </citation>
    <scope>NUCLEOTIDE SEQUENCE [LARGE SCALE GENOMIC DNA]</scope>
    <source>
        <strain evidence="2 3">OSY-TC318</strain>
    </source>
</reference>
<proteinExistence type="predicted"/>
<dbReference type="Gene3D" id="2.40.110.10">
    <property type="entry name" value="Butyryl-CoA Dehydrogenase, subunit A, domain 2"/>
    <property type="match status" value="1"/>
</dbReference>
<dbReference type="InterPro" id="IPR014731">
    <property type="entry name" value="ETF_asu_C"/>
</dbReference>
<dbReference type="InterPro" id="IPR036250">
    <property type="entry name" value="AcylCo_DH-like_C"/>
</dbReference>
<comment type="caution">
    <text evidence="2">The sequence shown here is derived from an EMBL/GenBank/DDBJ whole genome shotgun (WGS) entry which is preliminary data.</text>
</comment>
<dbReference type="PANTHER" id="PTHR43884:SF12">
    <property type="entry name" value="ISOVALERYL-COA DEHYDROGENASE, MITOCHONDRIAL-RELATED"/>
    <property type="match status" value="1"/>
</dbReference>
<organism evidence="2 3">
    <name type="scientific">Lactiplantibacillus paraplantarum</name>
    <dbReference type="NCBI Taxonomy" id="60520"/>
    <lineage>
        <taxon>Bacteria</taxon>
        <taxon>Bacillati</taxon>
        <taxon>Bacillota</taxon>
        <taxon>Bacilli</taxon>
        <taxon>Lactobacillales</taxon>
        <taxon>Lactobacillaceae</taxon>
        <taxon>Lactiplantibacillus</taxon>
    </lineage>
</organism>
<dbReference type="SUPFAM" id="SSF56645">
    <property type="entry name" value="Acyl-CoA dehydrogenase NM domain-like"/>
    <property type="match status" value="1"/>
</dbReference>
<dbReference type="InterPro" id="IPR029035">
    <property type="entry name" value="DHS-like_NAD/FAD-binding_dom"/>
</dbReference>
<dbReference type="PANTHER" id="PTHR43884">
    <property type="entry name" value="ACYL-COA DEHYDROGENASE"/>
    <property type="match status" value="1"/>
</dbReference>
<dbReference type="Pfam" id="PF00766">
    <property type="entry name" value="ETF_alpha"/>
    <property type="match status" value="1"/>
</dbReference>
<dbReference type="Gene3D" id="1.20.140.10">
    <property type="entry name" value="Butyryl-CoA Dehydrogenase, subunit A, domain 3"/>
    <property type="match status" value="1"/>
</dbReference>
<evidence type="ECO:0000313" key="3">
    <source>
        <dbReference type="Proteomes" id="UP000292648"/>
    </source>
</evidence>
<dbReference type="SUPFAM" id="SSF47203">
    <property type="entry name" value="Acyl-CoA dehydrogenase C-terminal domain-like"/>
    <property type="match status" value="1"/>
</dbReference>
<dbReference type="AlphaFoldDB" id="A0A4Q9Y850"/>
<evidence type="ECO:0000259" key="1">
    <source>
        <dbReference type="Pfam" id="PF00766"/>
    </source>
</evidence>
<feature type="domain" description="Electron transfer flavoprotein alpha subunit C-terminal" evidence="1">
    <location>
        <begin position="394"/>
        <end position="472"/>
    </location>
</feature>
<gene>
    <name evidence="2" type="ORF">EUZ87_00815</name>
</gene>
<sequence length="513" mass="54518">MELHLTARQTRLWQRLLALTRDQLMGLSMQIESTGHVDSEMLTTLAQQFGLDEPLPNDRLSQRVLCTLALAQSSAGLAQLFASNWQVEDVVLTFGTPQQRQRYFAQQRIFGLATLPSQVTTSSTVTATPVTAGWRLSGTVKAVLNVAQATDYLILAQTPSDAMGTFMVAADQPGVTVGSQVIPLGLHGLAMADIQLTSVPVTAAEQFGQLGRGQQVMQRAQSLGQLFAGAITAGIWQHATDQTRQLTLTEQPPLAELSPVLALTAALQTSVFNAAQQADDERSFTNAAQLAALFASQNALTPFEKLMPLMGELAYTQHSPLVALRNDVATLPLIVGTTAQLALTFAATSLNDEDADVPTTGERAVPEHLVVADLHRVVKRLNLTKDVPVNVGSIATAKRIVALGRGAMEPAVLLQAQQLAKWIGAAIAVTQPLTAMEQFSVEQQIGAMAVTVAPEVLINIGVAGDDDYLAGMAGAQHVLSVNVDEQAPIFNHSQQIFVGAAAEFLAGMVAALN</sequence>
<name>A0A4Q9Y850_9LACO</name>
<dbReference type="EMBL" id="SEHH01000009">
    <property type="protein sequence ID" value="TBX52727.1"/>
    <property type="molecule type" value="Genomic_DNA"/>
</dbReference>
<dbReference type="InterPro" id="IPR046373">
    <property type="entry name" value="Acyl-CoA_Oxase/DH_mid-dom_sf"/>
</dbReference>
<dbReference type="Gene3D" id="3.40.50.1220">
    <property type="entry name" value="TPP-binding domain"/>
    <property type="match status" value="1"/>
</dbReference>
<dbReference type="InterPro" id="IPR009100">
    <property type="entry name" value="AcylCoA_DH/oxidase_NM_dom_sf"/>
</dbReference>
<protein>
    <submittedName>
        <fullName evidence="2">Acyl-CoA dehydrogenase</fullName>
    </submittedName>
</protein>